<name>V8N4J7_OPHHA</name>
<dbReference type="InterPro" id="IPR001128">
    <property type="entry name" value="Cyt_P450"/>
</dbReference>
<evidence type="ECO:0000256" key="1">
    <source>
        <dbReference type="ARBA" id="ARBA00010617"/>
    </source>
</evidence>
<keyword evidence="3" id="KW-1185">Reference proteome</keyword>
<dbReference type="SUPFAM" id="SSF48264">
    <property type="entry name" value="Cytochrome P450"/>
    <property type="match status" value="1"/>
</dbReference>
<sequence>MNPSFTLNFAVSNVICAVVFGHRFSIEDENFHHLLEAIEKMFKASDSVATNVS</sequence>
<evidence type="ECO:0008006" key="4">
    <source>
        <dbReference type="Google" id="ProtNLM"/>
    </source>
</evidence>
<dbReference type="Gene3D" id="1.10.630.10">
    <property type="entry name" value="Cytochrome P450"/>
    <property type="match status" value="1"/>
</dbReference>
<evidence type="ECO:0000313" key="2">
    <source>
        <dbReference type="EMBL" id="ETE56578.1"/>
    </source>
</evidence>
<dbReference type="Proteomes" id="UP000018936">
    <property type="component" value="Unassembled WGS sequence"/>
</dbReference>
<gene>
    <name evidence="2" type="ORF">L345_17711</name>
</gene>
<reference evidence="2 3" key="1">
    <citation type="journal article" date="2013" name="Proc. Natl. Acad. Sci. U.S.A.">
        <title>The king cobra genome reveals dynamic gene evolution and adaptation in the snake venom system.</title>
        <authorList>
            <person name="Vonk F.J."/>
            <person name="Casewell N.R."/>
            <person name="Henkel C.V."/>
            <person name="Heimberg A.M."/>
            <person name="Jansen H.J."/>
            <person name="McCleary R.J."/>
            <person name="Kerkkamp H.M."/>
            <person name="Vos R.A."/>
            <person name="Guerreiro I."/>
            <person name="Calvete J.J."/>
            <person name="Wuster W."/>
            <person name="Woods A.E."/>
            <person name="Logan J.M."/>
            <person name="Harrison R.A."/>
            <person name="Castoe T.A."/>
            <person name="de Koning A.P."/>
            <person name="Pollock D.D."/>
            <person name="Yandell M."/>
            <person name="Calderon D."/>
            <person name="Renjifo C."/>
            <person name="Currier R.B."/>
            <person name="Salgado D."/>
            <person name="Pla D."/>
            <person name="Sanz L."/>
            <person name="Hyder A.S."/>
            <person name="Ribeiro J.M."/>
            <person name="Arntzen J.W."/>
            <person name="van den Thillart G.E."/>
            <person name="Boetzer M."/>
            <person name="Pirovano W."/>
            <person name="Dirks R.P."/>
            <person name="Spaink H.P."/>
            <person name="Duboule D."/>
            <person name="McGlinn E."/>
            <person name="Kini R.M."/>
            <person name="Richardson M.K."/>
        </authorList>
    </citation>
    <scope>NUCLEOTIDE SEQUENCE</scope>
    <source>
        <tissue evidence="2">Blood</tissue>
    </source>
</reference>
<accession>V8N4J7</accession>
<dbReference type="EMBL" id="AZIM01017616">
    <property type="protein sequence ID" value="ETE56578.1"/>
    <property type="molecule type" value="Genomic_DNA"/>
</dbReference>
<dbReference type="OrthoDB" id="1055148at2759"/>
<organism evidence="2 3">
    <name type="scientific">Ophiophagus hannah</name>
    <name type="common">King cobra</name>
    <name type="synonym">Naja hannah</name>
    <dbReference type="NCBI Taxonomy" id="8665"/>
    <lineage>
        <taxon>Eukaryota</taxon>
        <taxon>Metazoa</taxon>
        <taxon>Chordata</taxon>
        <taxon>Craniata</taxon>
        <taxon>Vertebrata</taxon>
        <taxon>Euteleostomi</taxon>
        <taxon>Lepidosauria</taxon>
        <taxon>Squamata</taxon>
        <taxon>Bifurcata</taxon>
        <taxon>Unidentata</taxon>
        <taxon>Episquamata</taxon>
        <taxon>Toxicofera</taxon>
        <taxon>Serpentes</taxon>
        <taxon>Colubroidea</taxon>
        <taxon>Elapidae</taxon>
        <taxon>Elapinae</taxon>
        <taxon>Ophiophagus</taxon>
    </lineage>
</organism>
<proteinExistence type="inferred from homology"/>
<evidence type="ECO:0000313" key="3">
    <source>
        <dbReference type="Proteomes" id="UP000018936"/>
    </source>
</evidence>
<comment type="caution">
    <text evidence="2">The sequence shown here is derived from an EMBL/GenBank/DDBJ whole genome shotgun (WGS) entry which is preliminary data.</text>
</comment>
<dbReference type="InterPro" id="IPR036396">
    <property type="entry name" value="Cyt_P450_sf"/>
</dbReference>
<dbReference type="AlphaFoldDB" id="V8N4J7"/>
<dbReference type="GO" id="GO:0004497">
    <property type="term" value="F:monooxygenase activity"/>
    <property type="evidence" value="ECO:0007669"/>
    <property type="project" value="InterPro"/>
</dbReference>
<dbReference type="GO" id="GO:0020037">
    <property type="term" value="F:heme binding"/>
    <property type="evidence" value="ECO:0007669"/>
    <property type="project" value="InterPro"/>
</dbReference>
<dbReference type="Pfam" id="PF00067">
    <property type="entry name" value="p450"/>
    <property type="match status" value="1"/>
</dbReference>
<comment type="similarity">
    <text evidence="1">Belongs to the cytochrome P450 family.</text>
</comment>
<dbReference type="GO" id="GO:0005506">
    <property type="term" value="F:iron ion binding"/>
    <property type="evidence" value="ECO:0007669"/>
    <property type="project" value="InterPro"/>
</dbReference>
<protein>
    <recommendedName>
        <fullName evidence="4">Cytochrome protein</fullName>
    </recommendedName>
</protein>
<dbReference type="GO" id="GO:0016705">
    <property type="term" value="F:oxidoreductase activity, acting on paired donors, with incorporation or reduction of molecular oxygen"/>
    <property type="evidence" value="ECO:0007669"/>
    <property type="project" value="InterPro"/>
</dbReference>